<comment type="similarity">
    <text evidence="2 6">Belongs to the SURF1 family.</text>
</comment>
<dbReference type="InterPro" id="IPR045214">
    <property type="entry name" value="Surf1/Surf4"/>
</dbReference>
<evidence type="ECO:0000256" key="2">
    <source>
        <dbReference type="ARBA" id="ARBA00007165"/>
    </source>
</evidence>
<proteinExistence type="inferred from homology"/>
<keyword evidence="5 6" id="KW-0472">Membrane</keyword>
<sequence length="252" mass="28032">MSSRLTSQQNGGSNQSSEGSMFGHLLLIMPAAAFGLGTWQVQRRKWKLNLIRELEEKVNADPIPLPDDITELEQLEYQKVNVQGEFDHSKEVYILPRSLNHQGGGGGGGGGFAPSGETGVHVITPFYVADKRKWILVNRGWVPRTKVQPSTRQEGQVEGTLDLTGVVRLTEPRAPFMPQNDEVKNRWHYRDLEAMSKVTGTEPVMVDAVYDSTVKGGPIGGQTEYRCAMNICSTSLLVDAKWSFNWQLLMKS</sequence>
<reference evidence="7 8" key="1">
    <citation type="journal article" date="2017" name="PLoS Biol.">
        <title>The sea cucumber genome provides insights into morphological evolution and visceral regeneration.</title>
        <authorList>
            <person name="Zhang X."/>
            <person name="Sun L."/>
            <person name="Yuan J."/>
            <person name="Sun Y."/>
            <person name="Gao Y."/>
            <person name="Zhang L."/>
            <person name="Li S."/>
            <person name="Dai H."/>
            <person name="Hamel J.F."/>
            <person name="Liu C."/>
            <person name="Yu Y."/>
            <person name="Liu S."/>
            <person name="Lin W."/>
            <person name="Guo K."/>
            <person name="Jin S."/>
            <person name="Xu P."/>
            <person name="Storey K.B."/>
            <person name="Huan P."/>
            <person name="Zhang T."/>
            <person name="Zhou Y."/>
            <person name="Zhang J."/>
            <person name="Lin C."/>
            <person name="Li X."/>
            <person name="Xing L."/>
            <person name="Huo D."/>
            <person name="Sun M."/>
            <person name="Wang L."/>
            <person name="Mercier A."/>
            <person name="Li F."/>
            <person name="Yang H."/>
            <person name="Xiang J."/>
        </authorList>
    </citation>
    <scope>NUCLEOTIDE SEQUENCE [LARGE SCALE GENOMIC DNA]</scope>
    <source>
        <strain evidence="7">Shaxun</strain>
        <tissue evidence="7">Muscle</tissue>
    </source>
</reference>
<evidence type="ECO:0000313" key="8">
    <source>
        <dbReference type="Proteomes" id="UP000230750"/>
    </source>
</evidence>
<dbReference type="Proteomes" id="UP000230750">
    <property type="component" value="Unassembled WGS sequence"/>
</dbReference>
<dbReference type="Pfam" id="PF02104">
    <property type="entry name" value="SURF1"/>
    <property type="match status" value="1"/>
</dbReference>
<organism evidence="7 8">
    <name type="scientific">Stichopus japonicus</name>
    <name type="common">Sea cucumber</name>
    <dbReference type="NCBI Taxonomy" id="307972"/>
    <lineage>
        <taxon>Eukaryota</taxon>
        <taxon>Metazoa</taxon>
        <taxon>Echinodermata</taxon>
        <taxon>Eleutherozoa</taxon>
        <taxon>Echinozoa</taxon>
        <taxon>Holothuroidea</taxon>
        <taxon>Aspidochirotacea</taxon>
        <taxon>Aspidochirotida</taxon>
        <taxon>Stichopodidae</taxon>
        <taxon>Apostichopus</taxon>
    </lineage>
</organism>
<dbReference type="PROSITE" id="PS50895">
    <property type="entry name" value="SURF1"/>
    <property type="match status" value="1"/>
</dbReference>
<keyword evidence="3 6" id="KW-0812">Transmembrane</keyword>
<evidence type="ECO:0000256" key="3">
    <source>
        <dbReference type="ARBA" id="ARBA00022692"/>
    </source>
</evidence>
<comment type="caution">
    <text evidence="6">Lacks conserved residue(s) required for the propagation of feature annotation.</text>
</comment>
<name>A0A2G8JZ43_STIJA</name>
<keyword evidence="4 6" id="KW-1133">Transmembrane helix</keyword>
<evidence type="ECO:0000256" key="1">
    <source>
        <dbReference type="ARBA" id="ARBA00004370"/>
    </source>
</evidence>
<comment type="caution">
    <text evidence="7">The sequence shown here is derived from an EMBL/GenBank/DDBJ whole genome shotgun (WGS) entry which is preliminary data.</text>
</comment>
<evidence type="ECO:0000256" key="5">
    <source>
        <dbReference type="ARBA" id="ARBA00023136"/>
    </source>
</evidence>
<feature type="transmembrane region" description="Helical" evidence="6">
    <location>
        <begin position="20"/>
        <end position="39"/>
    </location>
</feature>
<evidence type="ECO:0000256" key="6">
    <source>
        <dbReference type="RuleBase" id="RU363076"/>
    </source>
</evidence>
<dbReference type="OrthoDB" id="10040024at2759"/>
<evidence type="ECO:0000313" key="7">
    <source>
        <dbReference type="EMBL" id="PIK41010.1"/>
    </source>
</evidence>
<gene>
    <name evidence="7" type="ORF">BSL78_22136</name>
</gene>
<dbReference type="STRING" id="307972.A0A2G8JZ43"/>
<protein>
    <recommendedName>
        <fullName evidence="6">SURF1-like protein</fullName>
    </recommendedName>
</protein>
<dbReference type="GO" id="GO:0033617">
    <property type="term" value="P:mitochondrial respiratory chain complex IV assembly"/>
    <property type="evidence" value="ECO:0007669"/>
    <property type="project" value="TreeGrafter"/>
</dbReference>
<keyword evidence="6" id="KW-0999">Mitochondrion inner membrane</keyword>
<keyword evidence="8" id="KW-1185">Reference proteome</keyword>
<evidence type="ECO:0000256" key="4">
    <source>
        <dbReference type="ARBA" id="ARBA00022989"/>
    </source>
</evidence>
<dbReference type="CDD" id="cd06662">
    <property type="entry name" value="SURF1"/>
    <property type="match status" value="1"/>
</dbReference>
<dbReference type="EMBL" id="MRZV01001061">
    <property type="protein sequence ID" value="PIK41010.1"/>
    <property type="molecule type" value="Genomic_DNA"/>
</dbReference>
<dbReference type="AlphaFoldDB" id="A0A2G8JZ43"/>
<comment type="function">
    <text evidence="6">Probably involved in the biogenesis of the COX complex.</text>
</comment>
<dbReference type="GO" id="GO:0005743">
    <property type="term" value="C:mitochondrial inner membrane"/>
    <property type="evidence" value="ECO:0007669"/>
    <property type="project" value="UniProtKB-SubCell"/>
</dbReference>
<dbReference type="InterPro" id="IPR002994">
    <property type="entry name" value="Surf1/Shy1"/>
</dbReference>
<accession>A0A2G8JZ43</accession>
<dbReference type="PANTHER" id="PTHR23427">
    <property type="entry name" value="SURFEIT LOCUS PROTEIN"/>
    <property type="match status" value="1"/>
</dbReference>
<dbReference type="PANTHER" id="PTHR23427:SF2">
    <property type="entry name" value="SURFEIT LOCUS PROTEIN 1"/>
    <property type="match status" value="1"/>
</dbReference>
<comment type="subcellular location">
    <subcellularLocation>
        <location evidence="1">Membrane</location>
    </subcellularLocation>
    <subcellularLocation>
        <location evidence="6">Mitochondrion inner membrane</location>
        <topology evidence="6">Multi-pass membrane protein</topology>
    </subcellularLocation>
</comment>
<keyword evidence="6" id="KW-0496">Mitochondrion</keyword>